<evidence type="ECO:0000313" key="3">
    <source>
        <dbReference type="Proteomes" id="UP000002313"/>
    </source>
</evidence>
<dbReference type="EMBL" id="CP001949">
    <property type="protein sequence ID" value="ADM12030.1"/>
    <property type="molecule type" value="Genomic_DNA"/>
</dbReference>
<protein>
    <submittedName>
        <fullName evidence="2">Uncharacterized protein</fullName>
    </submittedName>
</protein>
<feature type="region of interest" description="Disordered" evidence="1">
    <location>
        <begin position="1"/>
        <end position="30"/>
    </location>
</feature>
<evidence type="ECO:0000313" key="2">
    <source>
        <dbReference type="EMBL" id="ADM12030.1"/>
    </source>
</evidence>
<dbReference type="KEGG" id="ein:Eint_080980"/>
<dbReference type="VEuPathDB" id="MicrosporidiaDB:Eint_080980"/>
<dbReference type="Proteomes" id="UP000002313">
    <property type="component" value="Chromosome VIII"/>
</dbReference>
<evidence type="ECO:0000256" key="1">
    <source>
        <dbReference type="SAM" id="MobiDB-lite"/>
    </source>
</evidence>
<dbReference type="RefSeq" id="XP_003073390.1">
    <property type="nucleotide sequence ID" value="XM_003073344.1"/>
</dbReference>
<reference evidence="2 3" key="1">
    <citation type="journal article" date="2010" name="Nat. Commun.">
        <title>The complete sequence of the smallest known nuclear genome from the microsporidian Encephalitozoon intestinalis.</title>
        <authorList>
            <person name="Corradi N."/>
            <person name="Pombert J.-F."/>
            <person name="Farinelli L."/>
            <person name="Didier E.S."/>
            <person name="Keeling P.J."/>
        </authorList>
    </citation>
    <scope>NUCLEOTIDE SEQUENCE [LARGE SCALE GENOMIC DNA]</scope>
    <source>
        <strain evidence="2 3">ATCC 50506</strain>
    </source>
</reference>
<dbReference type="HOGENOM" id="CLU_1677872_0_0_1"/>
<reference evidence="2 3" key="2">
    <citation type="journal article" date="2012" name="Proc. Natl. Acad. Sci. U.S.A.">
        <title>Gain and loss of multiple functionally related, horizontally transferred genes in the reduced genomes of two microsporidian parasites.</title>
        <authorList>
            <person name="Pombert J.-F."/>
            <person name="Selman M."/>
            <person name="Burki F."/>
            <person name="Bardell F.T."/>
            <person name="Farinelli L."/>
            <person name="Solter L.F."/>
            <person name="Whitman D.W."/>
            <person name="Weiss L.M."/>
            <person name="Corradi N."/>
            <person name="Keeling P.J."/>
        </authorList>
    </citation>
    <scope>NUCLEOTIDE SEQUENCE [LARGE SCALE GENOMIC DNA]</scope>
    <source>
        <strain evidence="2 3">ATCC 50506</strain>
    </source>
</reference>
<proteinExistence type="predicted"/>
<accession>E0S8P7</accession>
<dbReference type="AlphaFoldDB" id="E0S8P7"/>
<keyword evidence="3" id="KW-1185">Reference proteome</keyword>
<name>E0S8P7_ENCIT</name>
<dbReference type="GeneID" id="9698218"/>
<sequence>MEKANESEYGKKGQESLLEKEISKPEMMPLHQADLDSLGVRGKETETGKRFNGGNLYKQAIDYQLLRSTGRVPQHIYRPKTKIPQVDENDAILDPDFVVPDFAKDPAINFKVKMQDHRALEKYFSSGHEIDVEQLFPHVKNVSNNSPNKWPTNSGGG</sequence>
<feature type="compositionally biased region" description="Basic and acidic residues" evidence="1">
    <location>
        <begin position="1"/>
        <end position="24"/>
    </location>
</feature>
<dbReference type="OrthoDB" id="2193638at2759"/>
<organism evidence="2 3">
    <name type="scientific">Encephalitozoon intestinalis (strain ATCC 50506)</name>
    <name type="common">Microsporidian parasite</name>
    <name type="synonym">Septata intestinalis</name>
    <dbReference type="NCBI Taxonomy" id="876142"/>
    <lineage>
        <taxon>Eukaryota</taxon>
        <taxon>Fungi</taxon>
        <taxon>Fungi incertae sedis</taxon>
        <taxon>Microsporidia</taxon>
        <taxon>Unikaryonidae</taxon>
        <taxon>Encephalitozoon</taxon>
    </lineage>
</organism>
<gene>
    <name evidence="2" type="ORF">Eint_080980</name>
</gene>